<dbReference type="WBParaSite" id="L893_g17605.t1">
    <property type="protein sequence ID" value="L893_g17605.t1"/>
    <property type="gene ID" value="L893_g17605"/>
</dbReference>
<reference evidence="2" key="1">
    <citation type="submission" date="2016-11" db="UniProtKB">
        <authorList>
            <consortium name="WormBaseParasite"/>
        </authorList>
    </citation>
    <scope>IDENTIFICATION</scope>
</reference>
<evidence type="ECO:0000313" key="1">
    <source>
        <dbReference type="Proteomes" id="UP000095287"/>
    </source>
</evidence>
<organism evidence="1 2">
    <name type="scientific">Steinernema glaseri</name>
    <dbReference type="NCBI Taxonomy" id="37863"/>
    <lineage>
        <taxon>Eukaryota</taxon>
        <taxon>Metazoa</taxon>
        <taxon>Ecdysozoa</taxon>
        <taxon>Nematoda</taxon>
        <taxon>Chromadorea</taxon>
        <taxon>Rhabditida</taxon>
        <taxon>Tylenchina</taxon>
        <taxon>Panagrolaimomorpha</taxon>
        <taxon>Strongyloidoidea</taxon>
        <taxon>Steinernematidae</taxon>
        <taxon>Steinernema</taxon>
    </lineage>
</organism>
<evidence type="ECO:0000313" key="2">
    <source>
        <dbReference type="WBParaSite" id="L893_g17605.t1"/>
    </source>
</evidence>
<proteinExistence type="predicted"/>
<protein>
    <submittedName>
        <fullName evidence="2">SAM domain-containing protein</fullName>
    </submittedName>
</protein>
<name>A0A1I7YLE2_9BILA</name>
<accession>A0A1I7YLE2</accession>
<dbReference type="Proteomes" id="UP000095287">
    <property type="component" value="Unplaced"/>
</dbReference>
<sequence length="83" mass="9105">MADSPMALTVASVSHANLRPVSVLLNDFQVCCESPEALTQWEGADWSELGALFGRTELRALRQHIHVEGCMHAACVILSLRFP</sequence>
<keyword evidence="1" id="KW-1185">Reference proteome</keyword>
<dbReference type="AlphaFoldDB" id="A0A1I7YLE2"/>